<protein>
    <recommendedName>
        <fullName evidence="9">V-type proton ATPase subunit a</fullName>
    </recommendedName>
</protein>
<dbReference type="EMBL" id="CAUYUJ010015322">
    <property type="protein sequence ID" value="CAK0852562.1"/>
    <property type="molecule type" value="Genomic_DNA"/>
</dbReference>
<reference evidence="10" key="1">
    <citation type="submission" date="2023-10" db="EMBL/GenBank/DDBJ databases">
        <authorList>
            <person name="Chen Y."/>
            <person name="Shah S."/>
            <person name="Dougan E. K."/>
            <person name="Thang M."/>
            <person name="Chan C."/>
        </authorList>
    </citation>
    <scope>NUCLEOTIDE SEQUENCE [LARGE SCALE GENOMIC DNA]</scope>
</reference>
<evidence type="ECO:0000313" key="11">
    <source>
        <dbReference type="Proteomes" id="UP001189429"/>
    </source>
</evidence>
<dbReference type="Proteomes" id="UP001189429">
    <property type="component" value="Unassembled WGS sequence"/>
</dbReference>
<evidence type="ECO:0000256" key="1">
    <source>
        <dbReference type="ARBA" id="ARBA00004141"/>
    </source>
</evidence>
<evidence type="ECO:0000256" key="7">
    <source>
        <dbReference type="ARBA" id="ARBA00023065"/>
    </source>
</evidence>
<evidence type="ECO:0000256" key="5">
    <source>
        <dbReference type="ARBA" id="ARBA00022781"/>
    </source>
</evidence>
<evidence type="ECO:0000256" key="9">
    <source>
        <dbReference type="RuleBase" id="RU361189"/>
    </source>
</evidence>
<accession>A0ABN9U1B6</accession>
<dbReference type="Pfam" id="PF01496">
    <property type="entry name" value="V_ATPase_I"/>
    <property type="match status" value="1"/>
</dbReference>
<dbReference type="PANTHER" id="PTHR11629">
    <property type="entry name" value="VACUOLAR PROTON ATPASES"/>
    <property type="match status" value="1"/>
</dbReference>
<evidence type="ECO:0000256" key="8">
    <source>
        <dbReference type="ARBA" id="ARBA00023136"/>
    </source>
</evidence>
<comment type="subcellular location">
    <subcellularLocation>
        <location evidence="1">Membrane</location>
        <topology evidence="1">Multi-pass membrane protein</topology>
    </subcellularLocation>
</comment>
<keyword evidence="3 9" id="KW-0813">Transport</keyword>
<name>A0ABN9U1B6_9DINO</name>
<feature type="transmembrane region" description="Helical" evidence="9">
    <location>
        <begin position="627"/>
        <end position="648"/>
    </location>
</feature>
<feature type="transmembrane region" description="Helical" evidence="9">
    <location>
        <begin position="535"/>
        <end position="552"/>
    </location>
</feature>
<dbReference type="InterPro" id="IPR002490">
    <property type="entry name" value="V-ATPase_116kDa_su"/>
</dbReference>
<evidence type="ECO:0000256" key="2">
    <source>
        <dbReference type="ARBA" id="ARBA00009904"/>
    </source>
</evidence>
<evidence type="ECO:0000256" key="6">
    <source>
        <dbReference type="ARBA" id="ARBA00022989"/>
    </source>
</evidence>
<keyword evidence="4 9" id="KW-0812">Transmembrane</keyword>
<evidence type="ECO:0000256" key="4">
    <source>
        <dbReference type="ARBA" id="ARBA00022692"/>
    </source>
</evidence>
<sequence>MASFLRSQEMKYGVLVLPVQDSRQYIEKLGGPEVNVQFEDMKDMRRPFRKHVQRIDEMERIIRWLNEEIKKAGPVSITKQRVNEFFAADSSGAYTLDSIEAELKRLYDTFVGLKGRNDALQDAHAKTEEELQVTQEAVRLMSSGSSGDSPADLGLEAPLMGEDGGVSRLLDSLTGVVSLENKARLHSALWKAGRSNAYAIFSDTCFGETTKKCVFVVYFGQAATTDYVKTKIRKVCQAFGANLYDWPTNFTTAEGRKVALQIKLQEQKTVLEAHKSFVAGEIAELVAPASSAMDSNSKIEDWRLFCMKEKSIYSVLNMCQGDASLQVNVWYPKIEEDNIKGLLRSHKTSTGDVAFLQSVKSPPGAMPPTFIRSNDFTAPWQQVVDTYGVPKYQEANPAVFTTISFPFIFGMMYGDIGHGTLLLCFGIFLVMKADAFKYSQPVLYMMRYMVLSMGFFAVFAGFMYNDLFAMALPLFQSRFHSQGTGPADCKECDDWQPNHNPPWKDPMGPYPFGLDWAWEGASNQLVFVNSLKMKLSVLFGVMQMTVGVLLRWSNAFYWRSMTDFICECVPMMVFMVCFFGWMDWMILYKWTHFIDAPPSIINSLICMAMGQEDTMPLWEGSTDIAKLFMKLSMAAVPVMLLPKPFILLSQHKAEERKKKSKDGHELLDEEAAASGHHHGHGHGEFEFGEVFIHQVIETIEYVLGTVSHTASYLRIWALSLAHQQLSAVFFQKTLLMGLSLPYPVNGIALYILFTIWFAVTLGVLLGMDVLECFLHTLRLHWVEFQSKFYNSGGEGGVKFTPFDLRKLIEEADE</sequence>
<feature type="transmembrane region" description="Helical" evidence="9">
    <location>
        <begin position="407"/>
        <end position="430"/>
    </location>
</feature>
<comment type="function">
    <text evidence="9">Essential component of the vacuolar proton pump (V-ATPase), a multimeric enzyme that catalyzes the translocation of protons across the membranes. Required for assembly and activity of the V-ATPase.</text>
</comment>
<organism evidence="10 11">
    <name type="scientific">Prorocentrum cordatum</name>
    <dbReference type="NCBI Taxonomy" id="2364126"/>
    <lineage>
        <taxon>Eukaryota</taxon>
        <taxon>Sar</taxon>
        <taxon>Alveolata</taxon>
        <taxon>Dinophyceae</taxon>
        <taxon>Prorocentrales</taxon>
        <taxon>Prorocentraceae</taxon>
        <taxon>Prorocentrum</taxon>
    </lineage>
</organism>
<evidence type="ECO:0000313" key="10">
    <source>
        <dbReference type="EMBL" id="CAK0852562.1"/>
    </source>
</evidence>
<dbReference type="InterPro" id="IPR026028">
    <property type="entry name" value="V-type_ATPase_116kDa_su_euka"/>
</dbReference>
<feature type="transmembrane region" description="Helical" evidence="9">
    <location>
        <begin position="747"/>
        <end position="770"/>
    </location>
</feature>
<keyword evidence="6 9" id="KW-1133">Transmembrane helix</keyword>
<comment type="caution">
    <text evidence="10">The sequence shown here is derived from an EMBL/GenBank/DDBJ whole genome shotgun (WGS) entry which is preliminary data.</text>
</comment>
<feature type="transmembrane region" description="Helical" evidence="9">
    <location>
        <begin position="442"/>
        <end position="464"/>
    </location>
</feature>
<dbReference type="PIRSF" id="PIRSF001293">
    <property type="entry name" value="ATP6V0A1"/>
    <property type="match status" value="1"/>
</dbReference>
<evidence type="ECO:0000256" key="3">
    <source>
        <dbReference type="ARBA" id="ARBA00022448"/>
    </source>
</evidence>
<dbReference type="PANTHER" id="PTHR11629:SF63">
    <property type="entry name" value="V-TYPE PROTON ATPASE SUBUNIT A"/>
    <property type="match status" value="1"/>
</dbReference>
<proteinExistence type="inferred from homology"/>
<feature type="transmembrane region" description="Helical" evidence="9">
    <location>
        <begin position="564"/>
        <end position="582"/>
    </location>
</feature>
<keyword evidence="7 9" id="KW-0406">Ion transport</keyword>
<keyword evidence="11" id="KW-1185">Reference proteome</keyword>
<keyword evidence="8 9" id="KW-0472">Membrane</keyword>
<gene>
    <name evidence="10" type="ORF">PCOR1329_LOCUS44305</name>
</gene>
<keyword evidence="5 9" id="KW-0375">Hydrogen ion transport</keyword>
<comment type="similarity">
    <text evidence="2 9">Belongs to the V-ATPase 116 kDa subunit family.</text>
</comment>